<sequence length="136" mass="15152">MSAKRKILIGLLVLFAVVVIAGGGYALYYAGYRMGYLSSSADLEEGIRCIFRFHDGFPHSGMLKRPYGYFGRGYIRGFGGFFPFKIILGIVAIIGITTLIVGAVIYHKKMFKQLHMKLGEHPVDKTPQSTDLKNNK</sequence>
<evidence type="ECO:0000256" key="1">
    <source>
        <dbReference type="SAM" id="Phobius"/>
    </source>
</evidence>
<reference evidence="2" key="1">
    <citation type="journal article" date="2014" name="Front. Microbiol.">
        <title>High frequency of phylogenetically diverse reductive dehalogenase-homologous genes in deep subseafloor sedimentary metagenomes.</title>
        <authorList>
            <person name="Kawai M."/>
            <person name="Futagami T."/>
            <person name="Toyoda A."/>
            <person name="Takaki Y."/>
            <person name="Nishi S."/>
            <person name="Hori S."/>
            <person name="Arai W."/>
            <person name="Tsubouchi T."/>
            <person name="Morono Y."/>
            <person name="Uchiyama I."/>
            <person name="Ito T."/>
            <person name="Fujiyama A."/>
            <person name="Inagaki F."/>
            <person name="Takami H."/>
        </authorList>
    </citation>
    <scope>NUCLEOTIDE SEQUENCE</scope>
    <source>
        <strain evidence="2">Expedition CK06-06</strain>
    </source>
</reference>
<keyword evidence="1" id="KW-0472">Membrane</keyword>
<gene>
    <name evidence="2" type="ORF">S06H3_12185</name>
</gene>
<evidence type="ECO:0000313" key="2">
    <source>
        <dbReference type="EMBL" id="GAI06064.1"/>
    </source>
</evidence>
<feature type="transmembrane region" description="Helical" evidence="1">
    <location>
        <begin position="7"/>
        <end position="30"/>
    </location>
</feature>
<protein>
    <submittedName>
        <fullName evidence="2">Uncharacterized protein</fullName>
    </submittedName>
</protein>
<dbReference type="AlphaFoldDB" id="X1MI87"/>
<comment type="caution">
    <text evidence="2">The sequence shown here is derived from an EMBL/GenBank/DDBJ whole genome shotgun (WGS) entry which is preliminary data.</text>
</comment>
<dbReference type="EMBL" id="BARV01005975">
    <property type="protein sequence ID" value="GAI06064.1"/>
    <property type="molecule type" value="Genomic_DNA"/>
</dbReference>
<accession>X1MI87</accession>
<proteinExistence type="predicted"/>
<keyword evidence="1" id="KW-1133">Transmembrane helix</keyword>
<name>X1MI87_9ZZZZ</name>
<keyword evidence="1" id="KW-0812">Transmembrane</keyword>
<feature type="transmembrane region" description="Helical" evidence="1">
    <location>
        <begin position="86"/>
        <end position="106"/>
    </location>
</feature>
<organism evidence="2">
    <name type="scientific">marine sediment metagenome</name>
    <dbReference type="NCBI Taxonomy" id="412755"/>
    <lineage>
        <taxon>unclassified sequences</taxon>
        <taxon>metagenomes</taxon>
        <taxon>ecological metagenomes</taxon>
    </lineage>
</organism>